<protein>
    <submittedName>
        <fullName evidence="2">Uncharacterized protein</fullName>
    </submittedName>
</protein>
<organism evidence="2">
    <name type="scientific">marine sediment metagenome</name>
    <dbReference type="NCBI Taxonomy" id="412755"/>
    <lineage>
        <taxon>unclassified sequences</taxon>
        <taxon>metagenomes</taxon>
        <taxon>ecological metagenomes</taxon>
    </lineage>
</organism>
<dbReference type="PANTHER" id="PTHR43172">
    <property type="entry name" value="ADENYLOSUCCINATE LYASE"/>
    <property type="match status" value="1"/>
</dbReference>
<proteinExistence type="predicted"/>
<keyword evidence="1" id="KW-0456">Lyase</keyword>
<dbReference type="GO" id="GO:0044208">
    <property type="term" value="P:'de novo' AMP biosynthetic process"/>
    <property type="evidence" value="ECO:0007669"/>
    <property type="project" value="TreeGrafter"/>
</dbReference>
<dbReference type="GO" id="GO:0004018">
    <property type="term" value="F:N6-(1,2-dicarboxyethyl)AMP AMP-lyase (fumarate-forming) activity"/>
    <property type="evidence" value="ECO:0007669"/>
    <property type="project" value="TreeGrafter"/>
</dbReference>
<name>X1PIH7_9ZZZZ</name>
<dbReference type="InterPro" id="IPR008948">
    <property type="entry name" value="L-Aspartase-like"/>
</dbReference>
<dbReference type="SUPFAM" id="SSF48557">
    <property type="entry name" value="L-aspartase-like"/>
    <property type="match status" value="1"/>
</dbReference>
<reference evidence="2" key="1">
    <citation type="journal article" date="2014" name="Front. Microbiol.">
        <title>High frequency of phylogenetically diverse reductive dehalogenase-homologous genes in deep subseafloor sedimentary metagenomes.</title>
        <authorList>
            <person name="Kawai M."/>
            <person name="Futagami T."/>
            <person name="Toyoda A."/>
            <person name="Takaki Y."/>
            <person name="Nishi S."/>
            <person name="Hori S."/>
            <person name="Arai W."/>
            <person name="Tsubouchi T."/>
            <person name="Morono Y."/>
            <person name="Uchiyama I."/>
            <person name="Ito T."/>
            <person name="Fujiyama A."/>
            <person name="Inagaki F."/>
            <person name="Takami H."/>
        </authorList>
    </citation>
    <scope>NUCLEOTIDE SEQUENCE</scope>
    <source>
        <strain evidence="2">Expedition CK06-06</strain>
    </source>
</reference>
<evidence type="ECO:0000256" key="1">
    <source>
        <dbReference type="ARBA" id="ARBA00023239"/>
    </source>
</evidence>
<feature type="non-terminal residue" evidence="2">
    <location>
        <position position="44"/>
    </location>
</feature>
<gene>
    <name evidence="2" type="ORF">S06H3_34550</name>
</gene>
<comment type="caution">
    <text evidence="2">The sequence shown here is derived from an EMBL/GenBank/DDBJ whole genome shotgun (WGS) entry which is preliminary data.</text>
</comment>
<dbReference type="GO" id="GO:0005829">
    <property type="term" value="C:cytosol"/>
    <property type="evidence" value="ECO:0007669"/>
    <property type="project" value="TreeGrafter"/>
</dbReference>
<dbReference type="PANTHER" id="PTHR43172:SF1">
    <property type="entry name" value="ADENYLOSUCCINATE LYASE"/>
    <property type="match status" value="1"/>
</dbReference>
<evidence type="ECO:0000313" key="2">
    <source>
        <dbReference type="EMBL" id="GAI30674.1"/>
    </source>
</evidence>
<dbReference type="Gene3D" id="1.20.200.10">
    <property type="entry name" value="Fumarase/aspartase (Central domain)"/>
    <property type="match status" value="1"/>
</dbReference>
<dbReference type="AlphaFoldDB" id="X1PIH7"/>
<dbReference type="EMBL" id="BARV01020749">
    <property type="protein sequence ID" value="GAI30674.1"/>
    <property type="molecule type" value="Genomic_DNA"/>
</dbReference>
<sequence length="44" mass="5016">MAYKRNPMRAERVTALSRLVLSLASSPQMTASEQWFERTLDDSA</sequence>
<accession>X1PIH7</accession>
<dbReference type="GO" id="GO:0070626">
    <property type="term" value="F:(S)-2-(5-amino-1-(5-phospho-D-ribosyl)imidazole-4-carboxamido) succinate lyase (fumarate-forming) activity"/>
    <property type="evidence" value="ECO:0007669"/>
    <property type="project" value="TreeGrafter"/>
</dbReference>